<dbReference type="EMBL" id="MHBZ01000021">
    <property type="protein sequence ID" value="OGY11220.1"/>
    <property type="molecule type" value="Genomic_DNA"/>
</dbReference>
<comment type="caution">
    <text evidence="2">The sequence shown here is derived from an EMBL/GenBank/DDBJ whole genome shotgun (WGS) entry which is preliminary data.</text>
</comment>
<dbReference type="STRING" id="1797516.A3D26_04240"/>
<evidence type="ECO:0000313" key="3">
    <source>
        <dbReference type="Proteomes" id="UP000178319"/>
    </source>
</evidence>
<organism evidence="2 3">
    <name type="scientific">Candidatus Blackburnbacteria bacterium RIFCSPHIGHO2_02_FULL_44_20</name>
    <dbReference type="NCBI Taxonomy" id="1797516"/>
    <lineage>
        <taxon>Bacteria</taxon>
        <taxon>Candidatus Blackburniibacteriota</taxon>
    </lineage>
</organism>
<feature type="transmembrane region" description="Helical" evidence="1">
    <location>
        <begin position="44"/>
        <end position="65"/>
    </location>
</feature>
<gene>
    <name evidence="2" type="ORF">A3D26_04240</name>
</gene>
<keyword evidence="1" id="KW-0812">Transmembrane</keyword>
<dbReference type="AlphaFoldDB" id="A0A1G1V733"/>
<sequence>MEDKQRKLNKPLILLSLAGTALLSLAGNSDLFPTHPIKSISEFIGTYALILVLMPIINLWVRALWNNIIPAVFHTREISYWESLGLLVLLALLLI</sequence>
<protein>
    <submittedName>
        <fullName evidence="2">Uncharacterized protein</fullName>
    </submittedName>
</protein>
<dbReference type="Proteomes" id="UP000178319">
    <property type="component" value="Unassembled WGS sequence"/>
</dbReference>
<keyword evidence="1" id="KW-0472">Membrane</keyword>
<proteinExistence type="predicted"/>
<evidence type="ECO:0000313" key="2">
    <source>
        <dbReference type="EMBL" id="OGY11220.1"/>
    </source>
</evidence>
<name>A0A1G1V733_9BACT</name>
<evidence type="ECO:0000256" key="1">
    <source>
        <dbReference type="SAM" id="Phobius"/>
    </source>
</evidence>
<accession>A0A1G1V733</accession>
<reference evidence="2 3" key="1">
    <citation type="journal article" date="2016" name="Nat. Commun.">
        <title>Thousands of microbial genomes shed light on interconnected biogeochemical processes in an aquifer system.</title>
        <authorList>
            <person name="Anantharaman K."/>
            <person name="Brown C.T."/>
            <person name="Hug L.A."/>
            <person name="Sharon I."/>
            <person name="Castelle C.J."/>
            <person name="Probst A.J."/>
            <person name="Thomas B.C."/>
            <person name="Singh A."/>
            <person name="Wilkins M.J."/>
            <person name="Karaoz U."/>
            <person name="Brodie E.L."/>
            <person name="Williams K.H."/>
            <person name="Hubbard S.S."/>
            <person name="Banfield J.F."/>
        </authorList>
    </citation>
    <scope>NUCLEOTIDE SEQUENCE [LARGE SCALE GENOMIC DNA]</scope>
</reference>
<keyword evidence="1" id="KW-1133">Transmembrane helix</keyword>